<protein>
    <submittedName>
        <fullName evidence="2">DNA-binding protein</fullName>
    </submittedName>
</protein>
<proteinExistence type="predicted"/>
<dbReference type="AlphaFoldDB" id="A0A5B8ECY5"/>
<dbReference type="RefSeq" id="WP_139962204.1">
    <property type="nucleotide sequence ID" value="NZ_CP029754.1"/>
</dbReference>
<dbReference type="Pfam" id="PF12728">
    <property type="entry name" value="HTH_17"/>
    <property type="match status" value="1"/>
</dbReference>
<dbReference type="SUPFAM" id="SSF46955">
    <property type="entry name" value="Putative DNA-binding domain"/>
    <property type="match status" value="1"/>
</dbReference>
<dbReference type="GO" id="GO:0003677">
    <property type="term" value="F:DNA binding"/>
    <property type="evidence" value="ECO:0007669"/>
    <property type="project" value="UniProtKB-KW"/>
</dbReference>
<dbReference type="InterPro" id="IPR041657">
    <property type="entry name" value="HTH_17"/>
</dbReference>
<keyword evidence="2" id="KW-0238">DNA-binding</keyword>
<sequence>MELLDEDKLAQFIRSIVIEMKPELKSDINKADVKRMIESSSREWLNAKQSANYLGVSVVTFREWRRKYKIPSRTIENVTRWKKSDLDAFWKRRGVEGYL</sequence>
<gene>
    <name evidence="2" type="ORF">DM298_04235</name>
</gene>
<evidence type="ECO:0000313" key="3">
    <source>
        <dbReference type="Proteomes" id="UP000312326"/>
    </source>
</evidence>
<accession>A0A5B8ECY5</accession>
<evidence type="ECO:0000313" key="2">
    <source>
        <dbReference type="EMBL" id="QDD70172.1"/>
    </source>
</evidence>
<organism evidence="2 3">
    <name type="scientific">Lactobacillus amylovorus</name>
    <dbReference type="NCBI Taxonomy" id="1604"/>
    <lineage>
        <taxon>Bacteria</taxon>
        <taxon>Bacillati</taxon>
        <taxon>Bacillota</taxon>
        <taxon>Bacilli</taxon>
        <taxon>Lactobacillales</taxon>
        <taxon>Lactobacillaceae</taxon>
        <taxon>Lactobacillus</taxon>
    </lineage>
</organism>
<dbReference type="Proteomes" id="UP000312326">
    <property type="component" value="Chromosome"/>
</dbReference>
<evidence type="ECO:0000259" key="1">
    <source>
        <dbReference type="Pfam" id="PF12728"/>
    </source>
</evidence>
<reference evidence="2 3" key="1">
    <citation type="submission" date="2018-06" db="EMBL/GenBank/DDBJ databases">
        <title>Complete genome sequnece of Lactobacillus amylovorus PMRA3.</title>
        <authorList>
            <person name="Nam Y.-D."/>
            <person name="Chung W.-H."/>
            <person name="Park Y.S."/>
            <person name="Kang J."/>
        </authorList>
    </citation>
    <scope>NUCLEOTIDE SEQUENCE [LARGE SCALE GENOMIC DNA]</scope>
    <source>
        <strain evidence="2 3">PMRA3</strain>
    </source>
</reference>
<name>A0A5B8ECY5_LACAM</name>
<dbReference type="InterPro" id="IPR009061">
    <property type="entry name" value="DNA-bd_dom_put_sf"/>
</dbReference>
<dbReference type="EMBL" id="CP029754">
    <property type="protein sequence ID" value="QDD70172.1"/>
    <property type="molecule type" value="Genomic_DNA"/>
</dbReference>
<feature type="domain" description="Helix-turn-helix" evidence="1">
    <location>
        <begin position="44"/>
        <end position="93"/>
    </location>
</feature>